<dbReference type="Proteomes" id="UP000005951">
    <property type="component" value="Unassembled WGS sequence"/>
</dbReference>
<organism evidence="2 3">
    <name type="scientific">Rhodococcus opacus M213</name>
    <dbReference type="NCBI Taxonomy" id="1129896"/>
    <lineage>
        <taxon>Bacteria</taxon>
        <taxon>Bacillati</taxon>
        <taxon>Actinomycetota</taxon>
        <taxon>Actinomycetes</taxon>
        <taxon>Mycobacteriales</taxon>
        <taxon>Nocardiaceae</taxon>
        <taxon>Rhodococcus</taxon>
    </lineage>
</organism>
<comment type="caution">
    <text evidence="2">The sequence shown here is derived from an EMBL/GenBank/DDBJ whole genome shotgun (WGS) entry which is preliminary data.</text>
</comment>
<feature type="signal peptide" evidence="1">
    <location>
        <begin position="1"/>
        <end position="37"/>
    </location>
</feature>
<dbReference type="RefSeq" id="WP_005262723.1">
    <property type="nucleotide sequence ID" value="NZ_AJYC02000110.1"/>
</dbReference>
<evidence type="ECO:0000313" key="3">
    <source>
        <dbReference type="Proteomes" id="UP000005951"/>
    </source>
</evidence>
<accession>K8XJ12</accession>
<dbReference type="AlphaFoldDB" id="K8XJ12"/>
<name>K8XJ12_RHOOP</name>
<keyword evidence="1" id="KW-0732">Signal</keyword>
<reference evidence="2 3" key="1">
    <citation type="journal article" date="2013" name="Genome Announc.">
        <title>Draft Genome Sequence of Rhodococcus opacus Strain M213 Shows a Diverse Catabolic Potential.</title>
        <authorList>
            <person name="Pathak A."/>
            <person name="Green S.J."/>
            <person name="Ogram A."/>
            <person name="Chauhan A."/>
        </authorList>
    </citation>
    <scope>NUCLEOTIDE SEQUENCE [LARGE SCALE GENOMIC DNA]</scope>
    <source>
        <strain evidence="2 3">M213</strain>
    </source>
</reference>
<evidence type="ECO:0008006" key="4">
    <source>
        <dbReference type="Google" id="ProtNLM"/>
    </source>
</evidence>
<dbReference type="EMBL" id="AJYC02000110">
    <property type="protein sequence ID" value="EKT78307.1"/>
    <property type="molecule type" value="Genomic_DNA"/>
</dbReference>
<feature type="chain" id="PRO_5003922023" description="PKD domain-containing protein" evidence="1">
    <location>
        <begin position="38"/>
        <end position="168"/>
    </location>
</feature>
<evidence type="ECO:0000256" key="1">
    <source>
        <dbReference type="SAM" id="SignalP"/>
    </source>
</evidence>
<gene>
    <name evidence="2" type="ORF">WSS_A33510</name>
</gene>
<protein>
    <recommendedName>
        <fullName evidence="4">PKD domain-containing protein</fullName>
    </recommendedName>
</protein>
<proteinExistence type="predicted"/>
<sequence>MKSVSGIRNSLRILARSLPMAALILLPAAAAALPAQAGPAVVTDDTFTDTFDRVGPASYCSDGPLYNLTETFNFSVRTVDTSAGVQRVNLRYTVSVTGVPIDPGLPTVTATGASVGGLTSGPAESNSGQLLIKWSFSDGTQLTERSLFHYTFANGDFTKFRVTCNSIP</sequence>
<evidence type="ECO:0000313" key="2">
    <source>
        <dbReference type="EMBL" id="EKT78307.1"/>
    </source>
</evidence>